<organism evidence="2 3">
    <name type="scientific">Peronospora farinosa</name>
    <dbReference type="NCBI Taxonomy" id="134698"/>
    <lineage>
        <taxon>Eukaryota</taxon>
        <taxon>Sar</taxon>
        <taxon>Stramenopiles</taxon>
        <taxon>Oomycota</taxon>
        <taxon>Peronosporomycetes</taxon>
        <taxon>Peronosporales</taxon>
        <taxon>Peronosporaceae</taxon>
        <taxon>Peronospora</taxon>
    </lineage>
</organism>
<keyword evidence="3" id="KW-1185">Reference proteome</keyword>
<dbReference type="EMBL" id="CAKLBC010001705">
    <property type="protein sequence ID" value="CAH0493276.1"/>
    <property type="molecule type" value="Genomic_DNA"/>
</dbReference>
<protein>
    <submittedName>
        <fullName evidence="2">Uncharacterized protein</fullName>
    </submittedName>
</protein>
<keyword evidence="1" id="KW-1133">Transmembrane helix</keyword>
<feature type="transmembrane region" description="Helical" evidence="1">
    <location>
        <begin position="20"/>
        <end position="39"/>
    </location>
</feature>
<evidence type="ECO:0000256" key="1">
    <source>
        <dbReference type="SAM" id="Phobius"/>
    </source>
</evidence>
<name>A0ABN8CJY7_9STRA</name>
<keyword evidence="1" id="KW-0812">Transmembrane</keyword>
<keyword evidence="1" id="KW-0472">Membrane</keyword>
<gene>
    <name evidence="2" type="ORF">PFR001_LOCUS8423</name>
</gene>
<proteinExistence type="predicted"/>
<comment type="caution">
    <text evidence="2">The sequence shown here is derived from an EMBL/GenBank/DDBJ whole genome shotgun (WGS) entry which is preliminary data.</text>
</comment>
<reference evidence="2 3" key="1">
    <citation type="submission" date="2021-11" db="EMBL/GenBank/DDBJ databases">
        <authorList>
            <person name="Islam A."/>
            <person name="Islam S."/>
            <person name="Flora M.S."/>
            <person name="Rahman M."/>
            <person name="Ziaur R.M."/>
            <person name="Epstein J.H."/>
            <person name="Hassan M."/>
            <person name="Klassen M."/>
            <person name="Woodard K."/>
            <person name="Webb A."/>
            <person name="Webby R.J."/>
            <person name="El Zowalaty M.E."/>
        </authorList>
    </citation>
    <scope>NUCLEOTIDE SEQUENCE [LARGE SCALE GENOMIC DNA]</scope>
    <source>
        <strain evidence="2">Pf1</strain>
    </source>
</reference>
<sequence length="121" mass="13488">MTENDTSGSYCCLWKRRTAFVTVALCGLVGFVLIAFLDLPWEVKRTMHVVDIANRLIPTKNTTDVDNRLVPIKNTTDVADRLIPTKDVENLLPTTNASRLNSNQGPCRSQGIRIKDISSIN</sequence>
<evidence type="ECO:0000313" key="3">
    <source>
        <dbReference type="Proteomes" id="UP001157938"/>
    </source>
</evidence>
<dbReference type="Proteomes" id="UP001157938">
    <property type="component" value="Unassembled WGS sequence"/>
</dbReference>
<accession>A0ABN8CJY7</accession>
<evidence type="ECO:0000313" key="2">
    <source>
        <dbReference type="EMBL" id="CAH0493276.1"/>
    </source>
</evidence>